<sequence length="141" mass="15695">MASKAASTKPAKRKASEPESVETFLESLEHPFKQEIVALRQIILGADSSIAEGIKWNAPSFRTSEYFATFQLRAKDGVQVILHFGAKKRDTPASGVAIADPDSLLEWLAKDRASARFRDLKDVEARRAAFAKVIRSWIQHV</sequence>
<evidence type="ECO:0000256" key="1">
    <source>
        <dbReference type="SAM" id="MobiDB-lite"/>
    </source>
</evidence>
<dbReference type="RefSeq" id="WP_267535008.1">
    <property type="nucleotide sequence ID" value="NZ_JAPNKA010000001.1"/>
</dbReference>
<evidence type="ECO:0000313" key="4">
    <source>
        <dbReference type="Proteomes" id="UP001207654"/>
    </source>
</evidence>
<reference evidence="3 4" key="1">
    <citation type="submission" date="2022-11" db="EMBL/GenBank/DDBJ databases">
        <title>Minimal conservation of predation-associated metabolite biosynthetic gene clusters underscores biosynthetic potential of Myxococcota including descriptions for ten novel species: Archangium lansinium sp. nov., Myxococcus landrumus sp. nov., Nannocystis bai.</title>
        <authorList>
            <person name="Ahearne A."/>
            <person name="Stevens C."/>
            <person name="Phillips K."/>
        </authorList>
    </citation>
    <scope>NUCLEOTIDE SEQUENCE [LARGE SCALE GENOMIC DNA]</scope>
    <source>
        <strain evidence="3 4">MIWBW</strain>
    </source>
</reference>
<gene>
    <name evidence="3" type="ORF">OV287_16625</name>
</gene>
<dbReference type="Pfam" id="PF08818">
    <property type="entry name" value="DUF1801"/>
    <property type="match status" value="1"/>
</dbReference>
<evidence type="ECO:0000259" key="2">
    <source>
        <dbReference type="Pfam" id="PF08818"/>
    </source>
</evidence>
<protein>
    <submittedName>
        <fullName evidence="3">DUF1801 domain-containing protein</fullName>
    </submittedName>
</protein>
<name>A0ABT4A413_9BACT</name>
<comment type="caution">
    <text evidence="3">The sequence shown here is derived from an EMBL/GenBank/DDBJ whole genome shotgun (WGS) entry which is preliminary data.</text>
</comment>
<dbReference type="InterPro" id="IPR014922">
    <property type="entry name" value="YdhG-like"/>
</dbReference>
<proteinExistence type="predicted"/>
<dbReference type="SUPFAM" id="SSF159888">
    <property type="entry name" value="YdhG-like"/>
    <property type="match status" value="1"/>
</dbReference>
<feature type="domain" description="YdhG-like" evidence="2">
    <location>
        <begin position="33"/>
        <end position="138"/>
    </location>
</feature>
<organism evidence="3 4">
    <name type="scientific">Archangium lansingense</name>
    <dbReference type="NCBI Taxonomy" id="2995310"/>
    <lineage>
        <taxon>Bacteria</taxon>
        <taxon>Pseudomonadati</taxon>
        <taxon>Myxococcota</taxon>
        <taxon>Myxococcia</taxon>
        <taxon>Myxococcales</taxon>
        <taxon>Cystobacterineae</taxon>
        <taxon>Archangiaceae</taxon>
        <taxon>Archangium</taxon>
    </lineage>
</organism>
<feature type="region of interest" description="Disordered" evidence="1">
    <location>
        <begin position="1"/>
        <end position="20"/>
    </location>
</feature>
<evidence type="ECO:0000313" key="3">
    <source>
        <dbReference type="EMBL" id="MCY1076101.1"/>
    </source>
</evidence>
<accession>A0ABT4A413</accession>
<dbReference type="EMBL" id="JAPNKA010000001">
    <property type="protein sequence ID" value="MCY1076101.1"/>
    <property type="molecule type" value="Genomic_DNA"/>
</dbReference>
<keyword evidence="4" id="KW-1185">Reference proteome</keyword>
<dbReference type="Proteomes" id="UP001207654">
    <property type="component" value="Unassembled WGS sequence"/>
</dbReference>